<dbReference type="EMBL" id="JYNV01000119">
    <property type="protein sequence ID" value="KZM25849.1"/>
    <property type="molecule type" value="Genomic_DNA"/>
</dbReference>
<proteinExistence type="inferred from homology"/>
<reference evidence="2 3" key="1">
    <citation type="journal article" date="2016" name="Sci. Rep.">
        <title>Draft genome sequencing and secretome analysis of fungal phytopathogen Ascochyta rabiei provides insight into the necrotrophic effector repertoire.</title>
        <authorList>
            <person name="Verma S."/>
            <person name="Gazara R.K."/>
            <person name="Nizam S."/>
            <person name="Parween S."/>
            <person name="Chattopadhyay D."/>
            <person name="Verma P.K."/>
        </authorList>
    </citation>
    <scope>NUCLEOTIDE SEQUENCE [LARGE SCALE GENOMIC DNA]</scope>
    <source>
        <strain evidence="2 3">ArDII</strain>
    </source>
</reference>
<organism evidence="2 3">
    <name type="scientific">Didymella rabiei</name>
    <name type="common">Chickpea ascochyta blight fungus</name>
    <name type="synonym">Mycosphaerella rabiei</name>
    <dbReference type="NCBI Taxonomy" id="5454"/>
    <lineage>
        <taxon>Eukaryota</taxon>
        <taxon>Fungi</taxon>
        <taxon>Dikarya</taxon>
        <taxon>Ascomycota</taxon>
        <taxon>Pezizomycotina</taxon>
        <taxon>Dothideomycetes</taxon>
        <taxon>Pleosporomycetidae</taxon>
        <taxon>Pleosporales</taxon>
        <taxon>Pleosporineae</taxon>
        <taxon>Didymellaceae</taxon>
        <taxon>Ascochyta</taxon>
    </lineage>
</organism>
<comment type="caution">
    <text evidence="2">The sequence shown here is derived from an EMBL/GenBank/DDBJ whole genome shotgun (WGS) entry which is preliminary data.</text>
</comment>
<name>A0A163INR5_DIDRA</name>
<dbReference type="PANTHER" id="PTHR33365:SF7">
    <property type="entry name" value="TAT PATHWAY SIGNAL SEQUENCE"/>
    <property type="match status" value="1"/>
</dbReference>
<dbReference type="OrthoDB" id="3687641at2759"/>
<accession>A0A163INR5</accession>
<dbReference type="PANTHER" id="PTHR33365">
    <property type="entry name" value="YALI0B05434P"/>
    <property type="match status" value="1"/>
</dbReference>
<evidence type="ECO:0000313" key="3">
    <source>
        <dbReference type="Proteomes" id="UP000076837"/>
    </source>
</evidence>
<dbReference type="Pfam" id="PF11807">
    <property type="entry name" value="UstYa"/>
    <property type="match status" value="1"/>
</dbReference>
<dbReference type="InterPro" id="IPR021765">
    <property type="entry name" value="UstYa-like"/>
</dbReference>
<comment type="similarity">
    <text evidence="1">Belongs to the ustYa family.</text>
</comment>
<sequence>MADEERTQQSLSEIPFLDKEEKHDEEFLDCDEVLHKRPKTRSWLQRNRSAVICHGLMISCYLLITAVLWNTHVELGSGSDHLLFTPIKDNIRYVVKEIKDSPRDIVSSEYVGTPTPETEKAWERLTRFHNLRITEEEMHAMNLNTSNAISFARGGGYHGMMGVFHELHCLKLVREATRPDHYYKNKGKAERAVLAGHTDHCIEILRMGAMCRADPMIFPYHWVDANRVPNPTWIQNHECVDWDHFEEWLETRRVDIHAPNVLVHPLYGPTYPGGKSIKESNGPQWYPLDPE</sequence>
<dbReference type="GO" id="GO:0043386">
    <property type="term" value="P:mycotoxin biosynthetic process"/>
    <property type="evidence" value="ECO:0007669"/>
    <property type="project" value="InterPro"/>
</dbReference>
<evidence type="ECO:0000256" key="1">
    <source>
        <dbReference type="ARBA" id="ARBA00035112"/>
    </source>
</evidence>
<protein>
    <submittedName>
        <fullName evidence="2">Uncharacterized protein</fullName>
    </submittedName>
</protein>
<dbReference type="Proteomes" id="UP000076837">
    <property type="component" value="Unassembled WGS sequence"/>
</dbReference>
<keyword evidence="3" id="KW-1185">Reference proteome</keyword>
<gene>
    <name evidence="2" type="ORF">ST47_g2866</name>
</gene>
<dbReference type="AlphaFoldDB" id="A0A163INR5"/>
<evidence type="ECO:0000313" key="2">
    <source>
        <dbReference type="EMBL" id="KZM25849.1"/>
    </source>
</evidence>